<dbReference type="Pfam" id="PF00858">
    <property type="entry name" value="ASC"/>
    <property type="match status" value="1"/>
</dbReference>
<keyword evidence="5" id="KW-1133">Transmembrane helix</keyword>
<keyword evidence="7 11" id="KW-0406">Ion transport</keyword>
<keyword evidence="13" id="KW-1185">Reference proteome</keyword>
<reference evidence="12 13" key="1">
    <citation type="journal article" date="2010" name="Cell">
        <title>The genome of Naegleria gruberi illuminates early eukaryotic versatility.</title>
        <authorList>
            <person name="Fritz-Laylin L.K."/>
            <person name="Prochnik S.E."/>
            <person name="Ginger M.L."/>
            <person name="Dacks J.B."/>
            <person name="Carpenter M.L."/>
            <person name="Field M.C."/>
            <person name="Kuo A."/>
            <person name="Paredez A."/>
            <person name="Chapman J."/>
            <person name="Pham J."/>
            <person name="Shu S."/>
            <person name="Neupane R."/>
            <person name="Cipriano M."/>
            <person name="Mancuso J."/>
            <person name="Tu H."/>
            <person name="Salamov A."/>
            <person name="Lindquist E."/>
            <person name="Shapiro H."/>
            <person name="Lucas S."/>
            <person name="Grigoriev I.V."/>
            <person name="Cande W.Z."/>
            <person name="Fulton C."/>
            <person name="Rokhsar D.S."/>
            <person name="Dawson S.C."/>
        </authorList>
    </citation>
    <scope>NUCLEOTIDE SEQUENCE [LARGE SCALE GENOMIC DNA]</scope>
    <source>
        <strain evidence="12 13">NEG-M</strain>
    </source>
</reference>
<evidence type="ECO:0000256" key="8">
    <source>
        <dbReference type="ARBA" id="ARBA00023136"/>
    </source>
</evidence>
<evidence type="ECO:0000313" key="13">
    <source>
        <dbReference type="Proteomes" id="UP000006671"/>
    </source>
</evidence>
<proteinExistence type="inferred from homology"/>
<dbReference type="KEGG" id="ngr:NAEGRDRAFT_62088"/>
<organism evidence="13">
    <name type="scientific">Naegleria gruberi</name>
    <name type="common">Amoeba</name>
    <dbReference type="NCBI Taxonomy" id="5762"/>
    <lineage>
        <taxon>Eukaryota</taxon>
        <taxon>Discoba</taxon>
        <taxon>Heterolobosea</taxon>
        <taxon>Tetramitia</taxon>
        <taxon>Eutetramitia</taxon>
        <taxon>Vahlkampfiidae</taxon>
        <taxon>Naegleria</taxon>
    </lineage>
</organism>
<dbReference type="GeneID" id="8862985"/>
<keyword evidence="8" id="KW-0472">Membrane</keyword>
<comment type="similarity">
    <text evidence="11">Belongs to the amiloride-sensitive sodium channel (TC 1.A.6) family.</text>
</comment>
<dbReference type="RefSeq" id="XP_002682748.1">
    <property type="nucleotide sequence ID" value="XM_002682702.1"/>
</dbReference>
<keyword evidence="2 11" id="KW-0813">Transport</keyword>
<dbReference type="InParanoid" id="D2UZW7"/>
<dbReference type="AlphaFoldDB" id="D2UZW7"/>
<dbReference type="GO" id="GO:0016020">
    <property type="term" value="C:membrane"/>
    <property type="evidence" value="ECO:0007669"/>
    <property type="project" value="UniProtKB-SubCell"/>
</dbReference>
<keyword evidence="3 11" id="KW-0894">Sodium channel</keyword>
<evidence type="ECO:0000256" key="7">
    <source>
        <dbReference type="ARBA" id="ARBA00023065"/>
    </source>
</evidence>
<keyword evidence="9 11" id="KW-0739">Sodium transport</keyword>
<keyword evidence="4 11" id="KW-0812">Transmembrane</keyword>
<evidence type="ECO:0000256" key="6">
    <source>
        <dbReference type="ARBA" id="ARBA00023053"/>
    </source>
</evidence>
<evidence type="ECO:0000256" key="5">
    <source>
        <dbReference type="ARBA" id="ARBA00022989"/>
    </source>
</evidence>
<evidence type="ECO:0000313" key="12">
    <source>
        <dbReference type="EMBL" id="EFC50004.1"/>
    </source>
</evidence>
<dbReference type="VEuPathDB" id="AmoebaDB:NAEGRDRAFT_62088"/>
<keyword evidence="6" id="KW-0915">Sodium</keyword>
<dbReference type="OrthoDB" id="10253383at2759"/>
<sequence>MQNTPTTSLSFNETTTLEFPAITICNYNGRAGSSCPECDLNLVRIFRLTVTGITSPITDGNIRAEKTQVLDNVYYSCYKINNDKSNLFLAKKKGISGSISFLFEIPTGSSLSRNGLQVTFHEPGATPSIYQETQFAAPGVENYFSLTKVVRTVLDMNYDTNSAVRNVTFDSVVSTIAVTDIPSNNVLVTVTYGTMSVYNIDEVLTNTIPSLLGDVAGMIGLVSSFNLIL</sequence>
<evidence type="ECO:0000256" key="1">
    <source>
        <dbReference type="ARBA" id="ARBA00004141"/>
    </source>
</evidence>
<protein>
    <submittedName>
        <fullName evidence="12">Predicted protein</fullName>
    </submittedName>
</protein>
<evidence type="ECO:0000256" key="3">
    <source>
        <dbReference type="ARBA" id="ARBA00022461"/>
    </source>
</evidence>
<dbReference type="EMBL" id="GG738846">
    <property type="protein sequence ID" value="EFC50004.1"/>
    <property type="molecule type" value="Genomic_DNA"/>
</dbReference>
<evidence type="ECO:0000256" key="10">
    <source>
        <dbReference type="ARBA" id="ARBA00023303"/>
    </source>
</evidence>
<evidence type="ECO:0000256" key="9">
    <source>
        <dbReference type="ARBA" id="ARBA00023201"/>
    </source>
</evidence>
<dbReference type="GO" id="GO:0005272">
    <property type="term" value="F:sodium channel activity"/>
    <property type="evidence" value="ECO:0007669"/>
    <property type="project" value="UniProtKB-KW"/>
</dbReference>
<evidence type="ECO:0000256" key="4">
    <source>
        <dbReference type="ARBA" id="ARBA00022692"/>
    </source>
</evidence>
<keyword evidence="10 11" id="KW-0407">Ion channel</keyword>
<comment type="subcellular location">
    <subcellularLocation>
        <location evidence="1">Membrane</location>
        <topology evidence="1">Multi-pass membrane protein</topology>
    </subcellularLocation>
</comment>
<evidence type="ECO:0000256" key="11">
    <source>
        <dbReference type="RuleBase" id="RU000679"/>
    </source>
</evidence>
<name>D2UZW7_NAEGR</name>
<evidence type="ECO:0000256" key="2">
    <source>
        <dbReference type="ARBA" id="ARBA00022448"/>
    </source>
</evidence>
<dbReference type="InterPro" id="IPR001873">
    <property type="entry name" value="ENaC"/>
</dbReference>
<dbReference type="Gene3D" id="2.60.470.10">
    <property type="entry name" value="Acid-sensing ion channels like domains"/>
    <property type="match status" value="1"/>
</dbReference>
<dbReference type="Proteomes" id="UP000006671">
    <property type="component" value="Unassembled WGS sequence"/>
</dbReference>
<accession>D2UZW7</accession>
<gene>
    <name evidence="12" type="ORF">NAEGRDRAFT_62088</name>
</gene>